<gene>
    <name evidence="1" type="ORF">PXEA_LOCUS20378</name>
</gene>
<comment type="caution">
    <text evidence="1">The sequence shown here is derived from an EMBL/GenBank/DDBJ whole genome shotgun (WGS) entry which is preliminary data.</text>
</comment>
<protein>
    <submittedName>
        <fullName evidence="1">Uncharacterized protein</fullName>
    </submittedName>
</protein>
<dbReference type="Proteomes" id="UP000784294">
    <property type="component" value="Unassembled WGS sequence"/>
</dbReference>
<accession>A0A3S5C053</accession>
<sequence length="86" mass="9905">MEVYGGVENKDLQFIVCFWDSDHNAIGAGSDSSLIKQKRDDPKKFGSRNFAKFITFVKPLACYFYRFFPLKHPSDSFDYPLLTSPN</sequence>
<dbReference type="AlphaFoldDB" id="A0A3S5C053"/>
<reference evidence="1" key="1">
    <citation type="submission" date="2018-11" db="EMBL/GenBank/DDBJ databases">
        <authorList>
            <consortium name="Pathogen Informatics"/>
        </authorList>
    </citation>
    <scope>NUCLEOTIDE SEQUENCE</scope>
</reference>
<evidence type="ECO:0000313" key="1">
    <source>
        <dbReference type="EMBL" id="VEL26938.1"/>
    </source>
</evidence>
<keyword evidence="2" id="KW-1185">Reference proteome</keyword>
<organism evidence="1 2">
    <name type="scientific">Protopolystoma xenopodis</name>
    <dbReference type="NCBI Taxonomy" id="117903"/>
    <lineage>
        <taxon>Eukaryota</taxon>
        <taxon>Metazoa</taxon>
        <taxon>Spiralia</taxon>
        <taxon>Lophotrochozoa</taxon>
        <taxon>Platyhelminthes</taxon>
        <taxon>Monogenea</taxon>
        <taxon>Polyopisthocotylea</taxon>
        <taxon>Polystomatidea</taxon>
        <taxon>Polystomatidae</taxon>
        <taxon>Protopolystoma</taxon>
    </lineage>
</organism>
<proteinExistence type="predicted"/>
<evidence type="ECO:0000313" key="2">
    <source>
        <dbReference type="Proteomes" id="UP000784294"/>
    </source>
</evidence>
<name>A0A3S5C053_9PLAT</name>
<dbReference type="EMBL" id="CAAALY010083801">
    <property type="protein sequence ID" value="VEL26938.1"/>
    <property type="molecule type" value="Genomic_DNA"/>
</dbReference>